<evidence type="ECO:0000313" key="5">
    <source>
        <dbReference type="EMBL" id="KAA9331258.1"/>
    </source>
</evidence>
<dbReference type="InterPro" id="IPR000653">
    <property type="entry name" value="DegT/StrS_aminotransferase"/>
</dbReference>
<dbReference type="InterPro" id="IPR015424">
    <property type="entry name" value="PyrdxlP-dep_Trfase"/>
</dbReference>
<dbReference type="SUPFAM" id="SSF53383">
    <property type="entry name" value="PLP-dependent transferases"/>
    <property type="match status" value="1"/>
</dbReference>
<keyword evidence="3 4" id="KW-0663">Pyridoxal phosphate</keyword>
<keyword evidence="5" id="KW-0032">Aminotransferase</keyword>
<dbReference type="EC" id="2.6.1.59" evidence="5"/>
<feature type="active site" description="Proton acceptor" evidence="2">
    <location>
        <position position="181"/>
    </location>
</feature>
<dbReference type="PANTHER" id="PTHR30244">
    <property type="entry name" value="TRANSAMINASE"/>
    <property type="match status" value="1"/>
</dbReference>
<dbReference type="GO" id="GO:0019180">
    <property type="term" value="F:dTDP-4-amino-4,6-dideoxygalactose transaminase activity"/>
    <property type="evidence" value="ECO:0007669"/>
    <property type="project" value="UniProtKB-EC"/>
</dbReference>
<name>A0A5N1IND8_9BACT</name>
<comment type="caution">
    <text evidence="5">The sequence shown here is derived from an EMBL/GenBank/DDBJ whole genome shotgun (WGS) entry which is preliminary data.</text>
</comment>
<comment type="similarity">
    <text evidence="1 4">Belongs to the DegT/DnrJ/EryC1 family.</text>
</comment>
<dbReference type="PANTHER" id="PTHR30244:SF34">
    <property type="entry name" value="DTDP-4-AMINO-4,6-DIDEOXYGALACTOSE TRANSAMINASE"/>
    <property type="match status" value="1"/>
</dbReference>
<evidence type="ECO:0000256" key="1">
    <source>
        <dbReference type="ARBA" id="ARBA00037999"/>
    </source>
</evidence>
<dbReference type="Pfam" id="PF01041">
    <property type="entry name" value="DegT_DnrJ_EryC1"/>
    <property type="match status" value="1"/>
</dbReference>
<dbReference type="Gene3D" id="3.40.640.10">
    <property type="entry name" value="Type I PLP-dependent aspartate aminotransferase-like (Major domain)"/>
    <property type="match status" value="1"/>
</dbReference>
<feature type="modified residue" description="N6-(pyridoxal phosphate)lysine" evidence="3">
    <location>
        <position position="181"/>
    </location>
</feature>
<dbReference type="NCBIfam" id="TIGR02379">
    <property type="entry name" value="ECA_wecE"/>
    <property type="match status" value="1"/>
</dbReference>
<evidence type="ECO:0000313" key="6">
    <source>
        <dbReference type="Proteomes" id="UP000326570"/>
    </source>
</evidence>
<dbReference type="GO" id="GO:0000271">
    <property type="term" value="P:polysaccharide biosynthetic process"/>
    <property type="evidence" value="ECO:0007669"/>
    <property type="project" value="TreeGrafter"/>
</dbReference>
<keyword evidence="5" id="KW-0808">Transferase</keyword>
<evidence type="ECO:0000256" key="3">
    <source>
        <dbReference type="PIRSR" id="PIRSR000390-2"/>
    </source>
</evidence>
<dbReference type="InterPro" id="IPR012749">
    <property type="entry name" value="WecE-like"/>
</dbReference>
<protein>
    <submittedName>
        <fullName evidence="5">dTDP-4-amino-4,6-dideoxygalactose transaminase</fullName>
        <ecNumber evidence="5">2.6.1.59</ecNumber>
    </submittedName>
</protein>
<sequence length="374" mass="41896">MIPFNQPFTIGNELAYMQDAVQRGKISGDGFYTKQCQFFLQNRYGFKKALLTTSCTDALEMAAILAEIQPGDEVILPAFTFVSTANAFVLRGARPVFADVDPLTLNLDVAKLESLISEKTKIIVPVHYAGISCDMDQLLEIAKAKNLLVVEDAAQALDAKYKGRPLGSLGNLAAFSFHETKNVMCGEGGALAVNDANFLERAEIIREKGTNRAAFFRGEAAKYDWLDVGSSFLPSDLNAAYLLAQLENLETIQQQRLKLWNTYYKELKPLADAGKLQLPFVPDYATNNAGLFYLLCRTPEKRTALLAHLKAQGIMAVFHYLPLHESPYYLKHYPKVSLPVTENAARRLVRLPFYFNLTENQQSRILEAIRKFYT</sequence>
<dbReference type="CDD" id="cd00616">
    <property type="entry name" value="AHBA_syn"/>
    <property type="match status" value="1"/>
</dbReference>
<accession>A0A5N1IND8</accession>
<dbReference type="Proteomes" id="UP000326570">
    <property type="component" value="Unassembled WGS sequence"/>
</dbReference>
<reference evidence="5 6" key="1">
    <citation type="submission" date="2019-09" db="EMBL/GenBank/DDBJ databases">
        <title>Genome sequence of Adhaeribacter sp. M2.</title>
        <authorList>
            <person name="Srinivasan S."/>
        </authorList>
    </citation>
    <scope>NUCLEOTIDE SEQUENCE [LARGE SCALE GENOMIC DNA]</scope>
    <source>
        <strain evidence="5 6">M2</strain>
    </source>
</reference>
<dbReference type="PIRSF" id="PIRSF000390">
    <property type="entry name" value="PLP_StrS"/>
    <property type="match status" value="1"/>
</dbReference>
<dbReference type="AlphaFoldDB" id="A0A5N1IND8"/>
<dbReference type="InterPro" id="IPR015422">
    <property type="entry name" value="PyrdxlP-dep_Trfase_small"/>
</dbReference>
<dbReference type="GO" id="GO:0030170">
    <property type="term" value="F:pyridoxal phosphate binding"/>
    <property type="evidence" value="ECO:0007669"/>
    <property type="project" value="TreeGrafter"/>
</dbReference>
<dbReference type="Gene3D" id="3.90.1150.10">
    <property type="entry name" value="Aspartate Aminotransferase, domain 1"/>
    <property type="match status" value="1"/>
</dbReference>
<evidence type="ECO:0000256" key="2">
    <source>
        <dbReference type="PIRSR" id="PIRSR000390-1"/>
    </source>
</evidence>
<gene>
    <name evidence="5" type="primary">rffA</name>
    <name evidence="5" type="synonym">fcnA</name>
    <name evidence="5" type="synonym">wecE</name>
    <name evidence="5" type="ORF">F0P94_14635</name>
</gene>
<dbReference type="NCBIfam" id="NF008687">
    <property type="entry name" value="PRK11706.1"/>
    <property type="match status" value="1"/>
</dbReference>
<organism evidence="5 6">
    <name type="scientific">Adhaeribacter soli</name>
    <dbReference type="NCBI Taxonomy" id="2607655"/>
    <lineage>
        <taxon>Bacteria</taxon>
        <taxon>Pseudomonadati</taxon>
        <taxon>Bacteroidota</taxon>
        <taxon>Cytophagia</taxon>
        <taxon>Cytophagales</taxon>
        <taxon>Hymenobacteraceae</taxon>
        <taxon>Adhaeribacter</taxon>
    </lineage>
</organism>
<keyword evidence="6" id="KW-1185">Reference proteome</keyword>
<dbReference type="EMBL" id="VTWT01000008">
    <property type="protein sequence ID" value="KAA9331258.1"/>
    <property type="molecule type" value="Genomic_DNA"/>
</dbReference>
<dbReference type="InterPro" id="IPR015421">
    <property type="entry name" value="PyrdxlP-dep_Trfase_major"/>
</dbReference>
<proteinExistence type="inferred from homology"/>
<evidence type="ECO:0000256" key="4">
    <source>
        <dbReference type="RuleBase" id="RU004508"/>
    </source>
</evidence>
<dbReference type="FunFam" id="3.40.640.10:FF:000037">
    <property type="entry name" value="dTDP-4-amino-4,6-dideoxygalactose transaminase"/>
    <property type="match status" value="1"/>
</dbReference>